<evidence type="ECO:0000313" key="3">
    <source>
        <dbReference type="Proteomes" id="UP000199375"/>
    </source>
</evidence>
<dbReference type="Gene3D" id="2.20.130.10">
    <property type="entry name" value="CAC2371-like domains"/>
    <property type="match status" value="1"/>
</dbReference>
<dbReference type="Pfam" id="PF13649">
    <property type="entry name" value="Methyltransf_25"/>
    <property type="match status" value="1"/>
</dbReference>
<keyword evidence="2" id="KW-0489">Methyltransferase</keyword>
<dbReference type="Gene3D" id="3.40.50.150">
    <property type="entry name" value="Vaccinia Virus protein VP39"/>
    <property type="match status" value="1"/>
</dbReference>
<dbReference type="InterPro" id="IPR041698">
    <property type="entry name" value="Methyltransf_25"/>
</dbReference>
<dbReference type="SUPFAM" id="SSF53335">
    <property type="entry name" value="S-adenosyl-L-methionine-dependent methyltransferases"/>
    <property type="match status" value="1"/>
</dbReference>
<dbReference type="GO" id="GO:0008168">
    <property type="term" value="F:methyltransferase activity"/>
    <property type="evidence" value="ECO:0007669"/>
    <property type="project" value="UniProtKB-KW"/>
</dbReference>
<dbReference type="PANTHER" id="PTHR43464:SF75">
    <property type="entry name" value="METHYLTRANSFERASE TYPE 11"/>
    <property type="match status" value="1"/>
</dbReference>
<dbReference type="Proteomes" id="UP000199375">
    <property type="component" value="Unassembled WGS sequence"/>
</dbReference>
<reference evidence="2 3" key="1">
    <citation type="submission" date="2016-06" db="EMBL/GenBank/DDBJ databases">
        <authorList>
            <person name="Kjaerup R.B."/>
            <person name="Dalgaard T.S."/>
            <person name="Juul-Madsen H.R."/>
        </authorList>
    </citation>
    <scope>NUCLEOTIDE SEQUENCE [LARGE SCALE GENOMIC DNA]</scope>
    <source>
        <strain evidence="2 3">DSM 45626</strain>
    </source>
</reference>
<feature type="domain" description="Methyltransferase" evidence="1">
    <location>
        <begin position="53"/>
        <end position="144"/>
    </location>
</feature>
<dbReference type="PANTHER" id="PTHR43464">
    <property type="entry name" value="METHYLTRANSFERASE"/>
    <property type="match status" value="1"/>
</dbReference>
<dbReference type="AlphaFoldDB" id="A0A1C4XG98"/>
<dbReference type="EMBL" id="FMCW01000025">
    <property type="protein sequence ID" value="SCF07503.1"/>
    <property type="molecule type" value="Genomic_DNA"/>
</dbReference>
<dbReference type="CDD" id="cd02440">
    <property type="entry name" value="AdoMet_MTases"/>
    <property type="match status" value="1"/>
</dbReference>
<proteinExistence type="predicted"/>
<evidence type="ECO:0000259" key="1">
    <source>
        <dbReference type="Pfam" id="PF13649"/>
    </source>
</evidence>
<dbReference type="InterPro" id="IPR029063">
    <property type="entry name" value="SAM-dependent_MTases_sf"/>
</dbReference>
<organism evidence="2 3">
    <name type="scientific">Micromonospora haikouensis</name>
    <dbReference type="NCBI Taxonomy" id="686309"/>
    <lineage>
        <taxon>Bacteria</taxon>
        <taxon>Bacillati</taxon>
        <taxon>Actinomycetota</taxon>
        <taxon>Actinomycetes</taxon>
        <taxon>Micromonosporales</taxon>
        <taxon>Micromonosporaceae</taxon>
        <taxon>Micromonospora</taxon>
    </lineage>
</organism>
<keyword evidence="2" id="KW-0808">Transferase</keyword>
<sequence>MTEPRSTGRSVQTIYDSIASTYDHVTRRNDYDRWVALYLDLIGRHGAAGRRLLDLGAGTGQAAIRLAQAGYQVTAVDVSPEMLRQARAKPGAEQVRLVVADLRELPDLGVFDVAVTLGEPFVYLRDEQELSAALRGVSALLAPGALFVFDLGTAGFHRRHPSRVVVEDSEDEFTVVRGASSRRDPHGSDYLIDRFTTHDGITWRRFHQRHEFSYFAPDVVGRLLGEAGLTHLATHGLHLGELAEDADEELHRKSFVVARKPG</sequence>
<name>A0A1C4XG98_9ACTN</name>
<dbReference type="RefSeq" id="WP_176734343.1">
    <property type="nucleotide sequence ID" value="NZ_FMCW01000025.1"/>
</dbReference>
<evidence type="ECO:0000313" key="2">
    <source>
        <dbReference type="EMBL" id="SCF07503.1"/>
    </source>
</evidence>
<gene>
    <name evidence="2" type="ORF">GA0070558_12522</name>
</gene>
<accession>A0A1C4XG98</accession>
<protein>
    <submittedName>
        <fullName evidence="2">Methyltransferase domain-containing protein</fullName>
    </submittedName>
</protein>
<dbReference type="GO" id="GO:0032259">
    <property type="term" value="P:methylation"/>
    <property type="evidence" value="ECO:0007669"/>
    <property type="project" value="UniProtKB-KW"/>
</dbReference>